<sequence>MQEKTMVADTLTQINASLSNFGQMITQTANQQLRQSLIQMRNAAESSQYELYELAKNNGYYEPAPDATPEEIKQVRSIFEVSHKML</sequence>
<evidence type="ECO:0000313" key="2">
    <source>
        <dbReference type="Proteomes" id="UP000824201"/>
    </source>
</evidence>
<reference evidence="1" key="1">
    <citation type="submission" date="2020-10" db="EMBL/GenBank/DDBJ databases">
        <authorList>
            <person name="Gilroy R."/>
        </authorList>
    </citation>
    <scope>NUCLEOTIDE SEQUENCE</scope>
    <source>
        <strain evidence="1">ChiW13-3771</strain>
    </source>
</reference>
<reference evidence="1" key="2">
    <citation type="journal article" date="2021" name="PeerJ">
        <title>Extensive microbial diversity within the chicken gut microbiome revealed by metagenomics and culture.</title>
        <authorList>
            <person name="Gilroy R."/>
            <person name="Ravi A."/>
            <person name="Getino M."/>
            <person name="Pursley I."/>
            <person name="Horton D.L."/>
            <person name="Alikhan N.F."/>
            <person name="Baker D."/>
            <person name="Gharbi K."/>
            <person name="Hall N."/>
            <person name="Watson M."/>
            <person name="Adriaenssens E.M."/>
            <person name="Foster-Nyarko E."/>
            <person name="Jarju S."/>
            <person name="Secka A."/>
            <person name="Antonio M."/>
            <person name="Oren A."/>
            <person name="Chaudhuri R.R."/>
            <person name="La Ragione R."/>
            <person name="Hildebrand F."/>
            <person name="Pallen M.J."/>
        </authorList>
    </citation>
    <scope>NUCLEOTIDE SEQUENCE</scope>
    <source>
        <strain evidence="1">ChiW13-3771</strain>
    </source>
</reference>
<evidence type="ECO:0000313" key="1">
    <source>
        <dbReference type="EMBL" id="HIR89268.1"/>
    </source>
</evidence>
<dbReference type="EMBL" id="DVHN01000128">
    <property type="protein sequence ID" value="HIR89268.1"/>
    <property type="molecule type" value="Genomic_DNA"/>
</dbReference>
<dbReference type="Proteomes" id="UP000824201">
    <property type="component" value="Unassembled WGS sequence"/>
</dbReference>
<organism evidence="1 2">
    <name type="scientific">Candidatus Fimimorpha faecalis</name>
    <dbReference type="NCBI Taxonomy" id="2840824"/>
    <lineage>
        <taxon>Bacteria</taxon>
        <taxon>Bacillati</taxon>
        <taxon>Bacillota</taxon>
        <taxon>Clostridia</taxon>
        <taxon>Eubacteriales</taxon>
        <taxon>Candidatus Fimimorpha</taxon>
    </lineage>
</organism>
<accession>A0A9D1EG42</accession>
<keyword evidence="1" id="KW-0946">Virion</keyword>
<dbReference type="AlphaFoldDB" id="A0A9D1EG42"/>
<proteinExistence type="predicted"/>
<keyword evidence="1" id="KW-0167">Capsid protein</keyword>
<dbReference type="InterPro" id="IPR012851">
    <property type="entry name" value="Spore_coat_CotF-like"/>
</dbReference>
<protein>
    <submittedName>
        <fullName evidence="1">Spore coat protein</fullName>
    </submittedName>
</protein>
<name>A0A9D1EG42_9FIRM</name>
<dbReference type="Pfam" id="PF07875">
    <property type="entry name" value="Coat_F"/>
    <property type="match status" value="1"/>
</dbReference>
<comment type="caution">
    <text evidence="1">The sequence shown here is derived from an EMBL/GenBank/DDBJ whole genome shotgun (WGS) entry which is preliminary data.</text>
</comment>
<gene>
    <name evidence="1" type="ORF">IAC96_09985</name>
</gene>